<dbReference type="AlphaFoldDB" id="A0A0V0GPA5"/>
<accession>A0A0V0GPA5</accession>
<name>A0A0V0GPA5_SOLCH</name>
<organism evidence="1">
    <name type="scientific">Solanum chacoense</name>
    <name type="common">Chaco potato</name>
    <dbReference type="NCBI Taxonomy" id="4108"/>
    <lineage>
        <taxon>Eukaryota</taxon>
        <taxon>Viridiplantae</taxon>
        <taxon>Streptophyta</taxon>
        <taxon>Embryophyta</taxon>
        <taxon>Tracheophyta</taxon>
        <taxon>Spermatophyta</taxon>
        <taxon>Magnoliopsida</taxon>
        <taxon>eudicotyledons</taxon>
        <taxon>Gunneridae</taxon>
        <taxon>Pentapetalae</taxon>
        <taxon>asterids</taxon>
        <taxon>lamiids</taxon>
        <taxon>Solanales</taxon>
        <taxon>Solanaceae</taxon>
        <taxon>Solanoideae</taxon>
        <taxon>Solaneae</taxon>
        <taxon>Solanum</taxon>
    </lineage>
</organism>
<evidence type="ECO:0000313" key="1">
    <source>
        <dbReference type="EMBL" id="JAP09120.1"/>
    </source>
</evidence>
<reference evidence="1" key="1">
    <citation type="submission" date="2015-12" db="EMBL/GenBank/DDBJ databases">
        <title>Gene expression during late stages of embryo sac development: a critical building block for successful pollen-pistil interactions.</title>
        <authorList>
            <person name="Liu Y."/>
            <person name="Joly V."/>
            <person name="Sabar M."/>
            <person name="Matton D.P."/>
        </authorList>
    </citation>
    <scope>NUCLEOTIDE SEQUENCE</scope>
</reference>
<sequence>MLMQVQWKSDDFPCSLFIDYINPNVLAILSSTTIKASFSIFCLQQNYSSMTYSLLSSPLFQK</sequence>
<dbReference type="EMBL" id="GEDG01035622">
    <property type="protein sequence ID" value="JAP09120.1"/>
    <property type="molecule type" value="Transcribed_RNA"/>
</dbReference>
<protein>
    <submittedName>
        <fullName evidence="1">Putative ovule protein</fullName>
    </submittedName>
</protein>
<proteinExistence type="predicted"/>